<dbReference type="Pfam" id="PF05136">
    <property type="entry name" value="Phage_portal_2"/>
    <property type="match status" value="1"/>
</dbReference>
<protein>
    <submittedName>
        <fullName evidence="2">Phage portal protein</fullName>
    </submittedName>
</protein>
<dbReference type="InterPro" id="IPR006429">
    <property type="entry name" value="Phage_lambda_portal"/>
</dbReference>
<dbReference type="EMBL" id="POQS01000006">
    <property type="protein sequence ID" value="PND31561.1"/>
    <property type="molecule type" value="Genomic_DNA"/>
</dbReference>
<sequence length="506" mass="56185">MSYLKHRGSSLLVPRRLSAQMSSSYESGSATGSRARNWNPSGAGPNAAATQNLGLQRRRARDAVRNDPWALTATTRWVSNVIGTGIQPYPKHPDPDIRRALKELWADWVQEADADGRLDFYGMQALAVRSIFQDGETLFRLRPRRPQDGLSVPLQLQQMEGDQLPVERSSTLPHGGEIVNGVEFDAIGRRTAYHLWRRHPGEFGRSAAGQDIVRVPADQVIHAYPMLRPGQVRGVTALATVLLRLKSIDNLDDAVMYRQEVSNLFAGFITKPDPDADPNNPLTGESDGYEIDDDGTPLVSMEPGTMQELAPGEAVTFSSPPDAGDNYEGFMRQQLMGAFASVGVPYEIATGDLRGISDRTLRVVVNEFHRLIEQYQWHCVIHQLCRPVWNAWIDALALSGTFPMPDFHRRRREWLRVLWVPQGWPYFNPVQDAQADKESVRSGFSSRSSIILKKGDDPDHIAAEIRADNDTADAEGFVFDSDPRYTTSAGKATRSDGGGSPDPLNQ</sequence>
<proteinExistence type="predicted"/>
<name>A0A2N8KDM3_9BURK</name>
<keyword evidence="3" id="KW-1185">Reference proteome</keyword>
<dbReference type="AlphaFoldDB" id="A0A2N8KDM3"/>
<feature type="compositionally biased region" description="Low complexity" evidence="1">
    <location>
        <begin position="23"/>
        <end position="33"/>
    </location>
</feature>
<evidence type="ECO:0000313" key="2">
    <source>
        <dbReference type="EMBL" id="PND31561.1"/>
    </source>
</evidence>
<dbReference type="NCBIfam" id="TIGR01539">
    <property type="entry name" value="portal_lambda"/>
    <property type="match status" value="1"/>
</dbReference>
<comment type="caution">
    <text evidence="2">The sequence shown here is derived from an EMBL/GenBank/DDBJ whole genome shotgun (WGS) entry which is preliminary data.</text>
</comment>
<accession>A0A2N8KDM3</accession>
<dbReference type="GO" id="GO:0005198">
    <property type="term" value="F:structural molecule activity"/>
    <property type="evidence" value="ECO:0007669"/>
    <property type="project" value="InterPro"/>
</dbReference>
<feature type="region of interest" description="Disordered" evidence="1">
    <location>
        <begin position="473"/>
        <end position="506"/>
    </location>
</feature>
<feature type="region of interest" description="Disordered" evidence="1">
    <location>
        <begin position="23"/>
        <end position="56"/>
    </location>
</feature>
<gene>
    <name evidence="2" type="ORF">C1I89_22235</name>
</gene>
<dbReference type="GO" id="GO:0019068">
    <property type="term" value="P:virion assembly"/>
    <property type="evidence" value="ECO:0007669"/>
    <property type="project" value="InterPro"/>
</dbReference>
<dbReference type="RefSeq" id="WP_102774655.1">
    <property type="nucleotide sequence ID" value="NZ_POQS01000006.1"/>
</dbReference>
<reference evidence="2 3" key="1">
    <citation type="submission" date="2018-01" db="EMBL/GenBank/DDBJ databases">
        <title>The draft genome of an aniline degradation strain ANB-1.</title>
        <authorList>
            <person name="Zhang L."/>
            <person name="Jiang J."/>
        </authorList>
    </citation>
    <scope>NUCLEOTIDE SEQUENCE [LARGE SCALE GENOMIC DNA]</scope>
    <source>
        <strain evidence="2 3">ANB-1</strain>
    </source>
</reference>
<feature type="region of interest" description="Disordered" evidence="1">
    <location>
        <begin position="269"/>
        <end position="297"/>
    </location>
</feature>
<organism evidence="2 3">
    <name type="scientific">Achromobacter pulmonis</name>
    <dbReference type="NCBI Taxonomy" id="1389932"/>
    <lineage>
        <taxon>Bacteria</taxon>
        <taxon>Pseudomonadati</taxon>
        <taxon>Pseudomonadota</taxon>
        <taxon>Betaproteobacteria</taxon>
        <taxon>Burkholderiales</taxon>
        <taxon>Alcaligenaceae</taxon>
        <taxon>Achromobacter</taxon>
    </lineage>
</organism>
<dbReference type="Proteomes" id="UP000235994">
    <property type="component" value="Unassembled WGS sequence"/>
</dbReference>
<evidence type="ECO:0000256" key="1">
    <source>
        <dbReference type="SAM" id="MobiDB-lite"/>
    </source>
</evidence>
<evidence type="ECO:0000313" key="3">
    <source>
        <dbReference type="Proteomes" id="UP000235994"/>
    </source>
</evidence>